<accession>A0A518HBV8</accession>
<dbReference type="KEGG" id="tpla:ElP_62940"/>
<dbReference type="EMBL" id="CP036426">
    <property type="protein sequence ID" value="QDV38342.1"/>
    <property type="molecule type" value="Genomic_DNA"/>
</dbReference>
<keyword evidence="3" id="KW-1185">Reference proteome</keyword>
<sequence>MMSVSDRTREIEAPLVDEWYEWPTPVDWPFYLRLLRQRGDSGVPRMVYLDGSLLLMTPSLPHEERKERLNRLVHEVAVGCGIPYRPTASTTWKRRSRRGGVEGDHTYYLANEPTIRGKREVDLRADPPPDLAVEVVYSHDVTRAIEVYRRLGVPEVWVATERRFQILAPDRPGRGRRYREVGRSVGFPFLSAEEIADRVYRDAPDGELRWAIELRDWVRETLVPRLDAGGRAP</sequence>
<dbReference type="CDD" id="cd06260">
    <property type="entry name" value="DUF820-like"/>
    <property type="match status" value="1"/>
</dbReference>
<reference evidence="2 3" key="1">
    <citation type="submission" date="2019-02" db="EMBL/GenBank/DDBJ databases">
        <title>Deep-cultivation of Planctomycetes and their phenomic and genomic characterization uncovers novel biology.</title>
        <authorList>
            <person name="Wiegand S."/>
            <person name="Jogler M."/>
            <person name="Boedeker C."/>
            <person name="Pinto D."/>
            <person name="Vollmers J."/>
            <person name="Rivas-Marin E."/>
            <person name="Kohn T."/>
            <person name="Peeters S.H."/>
            <person name="Heuer A."/>
            <person name="Rast P."/>
            <person name="Oberbeckmann S."/>
            <person name="Bunk B."/>
            <person name="Jeske O."/>
            <person name="Meyerdierks A."/>
            <person name="Storesund J.E."/>
            <person name="Kallscheuer N."/>
            <person name="Luecker S."/>
            <person name="Lage O.M."/>
            <person name="Pohl T."/>
            <person name="Merkel B.J."/>
            <person name="Hornburger P."/>
            <person name="Mueller R.-W."/>
            <person name="Bruemmer F."/>
            <person name="Labrenz M."/>
            <person name="Spormann A.M."/>
            <person name="Op den Camp H."/>
            <person name="Overmann J."/>
            <person name="Amann R."/>
            <person name="Jetten M.S.M."/>
            <person name="Mascher T."/>
            <person name="Medema M.H."/>
            <person name="Devos D.P."/>
            <person name="Kaster A.-K."/>
            <person name="Ovreas L."/>
            <person name="Rohde M."/>
            <person name="Galperin M.Y."/>
            <person name="Jogler C."/>
        </authorList>
    </citation>
    <scope>NUCLEOTIDE SEQUENCE [LARGE SCALE GENOMIC DNA]</scope>
    <source>
        <strain evidence="2 3">ElP</strain>
    </source>
</reference>
<dbReference type="Proteomes" id="UP000317835">
    <property type="component" value="Chromosome"/>
</dbReference>
<dbReference type="AlphaFoldDB" id="A0A518HBV8"/>
<dbReference type="Pfam" id="PF05685">
    <property type="entry name" value="Uma2"/>
    <property type="match status" value="1"/>
</dbReference>
<protein>
    <recommendedName>
        <fullName evidence="1">Putative restriction endonuclease domain-containing protein</fullName>
    </recommendedName>
</protein>
<dbReference type="PANTHER" id="PTHR47152">
    <property type="entry name" value="SLR2084 PROTEIN-RELATED"/>
    <property type="match status" value="1"/>
</dbReference>
<dbReference type="SUPFAM" id="SSF52980">
    <property type="entry name" value="Restriction endonuclease-like"/>
    <property type="match status" value="1"/>
</dbReference>
<dbReference type="InterPro" id="IPR012296">
    <property type="entry name" value="Nuclease_put_TT1808"/>
</dbReference>
<dbReference type="RefSeq" id="WP_145276760.1">
    <property type="nucleotide sequence ID" value="NZ_CP036426.1"/>
</dbReference>
<dbReference type="OrthoDB" id="275506at2"/>
<evidence type="ECO:0000259" key="1">
    <source>
        <dbReference type="Pfam" id="PF05685"/>
    </source>
</evidence>
<dbReference type="InterPro" id="IPR008538">
    <property type="entry name" value="Uma2"/>
</dbReference>
<dbReference type="PANTHER" id="PTHR47152:SF4">
    <property type="entry name" value="SLR0445 PROTEIN"/>
    <property type="match status" value="1"/>
</dbReference>
<evidence type="ECO:0000313" key="3">
    <source>
        <dbReference type="Proteomes" id="UP000317835"/>
    </source>
</evidence>
<dbReference type="InterPro" id="IPR011335">
    <property type="entry name" value="Restrct_endonuc-II-like"/>
</dbReference>
<feature type="domain" description="Putative restriction endonuclease" evidence="1">
    <location>
        <begin position="31"/>
        <end position="183"/>
    </location>
</feature>
<name>A0A518HBV8_9BACT</name>
<proteinExistence type="predicted"/>
<gene>
    <name evidence="2" type="ORF">ElP_62940</name>
</gene>
<organism evidence="2 3">
    <name type="scientific">Tautonia plasticadhaerens</name>
    <dbReference type="NCBI Taxonomy" id="2527974"/>
    <lineage>
        <taxon>Bacteria</taxon>
        <taxon>Pseudomonadati</taxon>
        <taxon>Planctomycetota</taxon>
        <taxon>Planctomycetia</taxon>
        <taxon>Isosphaerales</taxon>
        <taxon>Isosphaeraceae</taxon>
        <taxon>Tautonia</taxon>
    </lineage>
</organism>
<evidence type="ECO:0000313" key="2">
    <source>
        <dbReference type="EMBL" id="QDV38342.1"/>
    </source>
</evidence>
<dbReference type="Gene3D" id="3.90.1570.10">
    <property type="entry name" value="tt1808, chain A"/>
    <property type="match status" value="1"/>
</dbReference>